<keyword evidence="2 7" id="KW-0813">Transport</keyword>
<keyword evidence="4 7" id="KW-0812">Transmembrane</keyword>
<dbReference type="EMBL" id="SMLL01000001">
    <property type="protein sequence ID" value="TFZ04263.1"/>
    <property type="molecule type" value="Genomic_DNA"/>
</dbReference>
<keyword evidence="10" id="KW-1185">Reference proteome</keyword>
<feature type="transmembrane region" description="Helical" evidence="7">
    <location>
        <begin position="12"/>
        <end position="32"/>
    </location>
</feature>
<feature type="domain" description="Tripartite ATP-independent periplasmic transporters DctQ component" evidence="8">
    <location>
        <begin position="22"/>
        <end position="152"/>
    </location>
</feature>
<dbReference type="GO" id="GO:0005886">
    <property type="term" value="C:plasma membrane"/>
    <property type="evidence" value="ECO:0007669"/>
    <property type="project" value="UniProtKB-SubCell"/>
</dbReference>
<comment type="caution">
    <text evidence="9">The sequence shown here is derived from an EMBL/GenBank/DDBJ whole genome shotgun (WGS) entry which is preliminary data.</text>
</comment>
<keyword evidence="5 7" id="KW-1133">Transmembrane helix</keyword>
<comment type="subunit">
    <text evidence="7">The complex comprises the extracytoplasmic solute receptor protein and the two transmembrane proteins.</text>
</comment>
<comment type="subcellular location">
    <subcellularLocation>
        <location evidence="7">Cell inner membrane</location>
        <topology evidence="7">Multi-pass membrane protein</topology>
    </subcellularLocation>
    <subcellularLocation>
        <location evidence="1">Cell membrane</location>
        <topology evidence="1">Multi-pass membrane protein</topology>
    </subcellularLocation>
</comment>
<accession>A0A4Z0BYD5</accession>
<evidence type="ECO:0000256" key="2">
    <source>
        <dbReference type="ARBA" id="ARBA00022448"/>
    </source>
</evidence>
<feature type="transmembrane region" description="Helical" evidence="7">
    <location>
        <begin position="85"/>
        <end position="107"/>
    </location>
</feature>
<proteinExistence type="inferred from homology"/>
<comment type="similarity">
    <text evidence="7">Belongs to the TRAP transporter small permease family.</text>
</comment>
<organism evidence="9 10">
    <name type="scientific">Ramlibacter rhizophilus</name>
    <dbReference type="NCBI Taxonomy" id="1781167"/>
    <lineage>
        <taxon>Bacteria</taxon>
        <taxon>Pseudomonadati</taxon>
        <taxon>Pseudomonadota</taxon>
        <taxon>Betaproteobacteria</taxon>
        <taxon>Burkholderiales</taxon>
        <taxon>Comamonadaceae</taxon>
        <taxon>Ramlibacter</taxon>
    </lineage>
</organism>
<dbReference type="OrthoDB" id="6900059at2"/>
<dbReference type="RefSeq" id="WP_135283144.1">
    <property type="nucleotide sequence ID" value="NZ_SMLL01000001.1"/>
</dbReference>
<keyword evidence="6 7" id="KW-0472">Membrane</keyword>
<sequence>MRVLEMLAKLCAILAGVLLTFITLMTCASLIGRNTTGWTLVGDFELTGVATGAAIALFLPWAQATRANIIVDFFTTRARPETNAALDRLGALLLALAMGLMTWRTTLGGLNSWETQTTTMMLGWPEWTVYAAMVPALLLTALIALVQALRGFGPEVQA</sequence>
<dbReference type="GO" id="GO:0022857">
    <property type="term" value="F:transmembrane transporter activity"/>
    <property type="evidence" value="ECO:0007669"/>
    <property type="project" value="UniProtKB-UniRule"/>
</dbReference>
<evidence type="ECO:0000313" key="9">
    <source>
        <dbReference type="EMBL" id="TFZ04263.1"/>
    </source>
</evidence>
<evidence type="ECO:0000256" key="7">
    <source>
        <dbReference type="RuleBase" id="RU369079"/>
    </source>
</evidence>
<evidence type="ECO:0000256" key="6">
    <source>
        <dbReference type="ARBA" id="ARBA00023136"/>
    </source>
</evidence>
<gene>
    <name evidence="9" type="ORF">EZ242_00435</name>
</gene>
<name>A0A4Z0BYD5_9BURK</name>
<evidence type="ECO:0000259" key="8">
    <source>
        <dbReference type="Pfam" id="PF04290"/>
    </source>
</evidence>
<keyword evidence="7" id="KW-0997">Cell inner membrane</keyword>
<keyword evidence="3" id="KW-1003">Cell membrane</keyword>
<dbReference type="AlphaFoldDB" id="A0A4Z0BYD5"/>
<reference evidence="9 10" key="1">
    <citation type="submission" date="2019-03" db="EMBL/GenBank/DDBJ databases">
        <title>Ramlibacter rhizophilus CCTCC AB2015357, whole genome shotgun sequence.</title>
        <authorList>
            <person name="Zhang X."/>
            <person name="Feng G."/>
            <person name="Zhu H."/>
        </authorList>
    </citation>
    <scope>NUCLEOTIDE SEQUENCE [LARGE SCALE GENOMIC DNA]</scope>
    <source>
        <strain evidence="9 10">CCTCC AB2015357</strain>
    </source>
</reference>
<feature type="transmembrane region" description="Helical" evidence="7">
    <location>
        <begin position="44"/>
        <end position="64"/>
    </location>
</feature>
<evidence type="ECO:0000256" key="4">
    <source>
        <dbReference type="ARBA" id="ARBA00022692"/>
    </source>
</evidence>
<protein>
    <recommendedName>
        <fullName evidence="7">TRAP transporter small permease protein</fullName>
    </recommendedName>
</protein>
<evidence type="ECO:0000256" key="1">
    <source>
        <dbReference type="ARBA" id="ARBA00004651"/>
    </source>
</evidence>
<feature type="transmembrane region" description="Helical" evidence="7">
    <location>
        <begin position="127"/>
        <end position="149"/>
    </location>
</feature>
<evidence type="ECO:0000256" key="3">
    <source>
        <dbReference type="ARBA" id="ARBA00022475"/>
    </source>
</evidence>
<dbReference type="InterPro" id="IPR055348">
    <property type="entry name" value="DctQ"/>
</dbReference>
<dbReference type="Pfam" id="PF04290">
    <property type="entry name" value="DctQ"/>
    <property type="match status" value="1"/>
</dbReference>
<evidence type="ECO:0000313" key="10">
    <source>
        <dbReference type="Proteomes" id="UP000297564"/>
    </source>
</evidence>
<dbReference type="Proteomes" id="UP000297564">
    <property type="component" value="Unassembled WGS sequence"/>
</dbReference>
<comment type="function">
    <text evidence="7">Part of the tripartite ATP-independent periplasmic (TRAP) transport system.</text>
</comment>
<evidence type="ECO:0000256" key="5">
    <source>
        <dbReference type="ARBA" id="ARBA00022989"/>
    </source>
</evidence>